<comment type="cofactor">
    <cofactor evidence="1">
        <name>thiamine diphosphate</name>
        <dbReference type="ChEBI" id="CHEBI:58937"/>
    </cofactor>
</comment>
<comment type="similarity">
    <text evidence="2">Belongs to the transketolase family.</text>
</comment>
<sequence length="297" mass="32577">MNTLWERMGSVMGYDEKLIENEKLIEGLKKKAQKLRRDVIISMGVGVAGHIGGSNSSADIVAALYFYKMKHDPKNPKWKERDRFLLSKGHVGILQYAALAESGYFPVEDLKHTKEIGSYLQGHPDVQKTPGIEAGTGSLGQGLSIGLGMALGQRLDHLDSRTYVLVGDGEIAEGQIWEAAMAASAFKADNLTAIVDRNRLQANGKTKERFDTGDIMAKFLSFGWHVIEINGHDMREILGALDEAETVKGVPTAIIANTVKGKGVSFAENVVGYHNGMLTEETYRQALQELTEQEQEA</sequence>
<dbReference type="PATRIC" id="fig|742733.3.peg.4128"/>
<dbReference type="Gene3D" id="3.40.50.970">
    <property type="match status" value="1"/>
</dbReference>
<dbReference type="InterPro" id="IPR005474">
    <property type="entry name" value="Transketolase_N"/>
</dbReference>
<dbReference type="HOGENOM" id="CLU_009227_4_1_9"/>
<protein>
    <recommendedName>
        <fullName evidence="4">Transketolase N-terminal domain-containing protein</fullName>
    </recommendedName>
</protein>
<evidence type="ECO:0000313" key="5">
    <source>
        <dbReference type="EMBL" id="EHE97329.1"/>
    </source>
</evidence>
<evidence type="ECO:0000256" key="2">
    <source>
        <dbReference type="ARBA" id="ARBA00007131"/>
    </source>
</evidence>
<dbReference type="CDD" id="cd02012">
    <property type="entry name" value="TPP_TK"/>
    <property type="match status" value="1"/>
</dbReference>
<proteinExistence type="inferred from homology"/>
<dbReference type="eggNOG" id="COG3959">
    <property type="taxonomic scope" value="Bacteria"/>
</dbReference>
<accession>G5HMQ3</accession>
<evidence type="ECO:0000256" key="1">
    <source>
        <dbReference type="ARBA" id="ARBA00001964"/>
    </source>
</evidence>
<evidence type="ECO:0000256" key="3">
    <source>
        <dbReference type="ARBA" id="ARBA00023052"/>
    </source>
</evidence>
<feature type="domain" description="Transketolase N-terminal" evidence="4">
    <location>
        <begin position="48"/>
        <end position="289"/>
    </location>
</feature>
<dbReference type="PANTHER" id="PTHR47514">
    <property type="entry name" value="TRANSKETOLASE N-TERMINAL SECTION-RELATED"/>
    <property type="match status" value="1"/>
</dbReference>
<dbReference type="SUPFAM" id="SSF52518">
    <property type="entry name" value="Thiamin diphosphate-binding fold (THDP-binding)"/>
    <property type="match status" value="1"/>
</dbReference>
<comment type="caution">
    <text evidence="5">The sequence shown here is derived from an EMBL/GenBank/DDBJ whole genome shotgun (WGS) entry which is preliminary data.</text>
</comment>
<evidence type="ECO:0000313" key="6">
    <source>
        <dbReference type="Proteomes" id="UP000003763"/>
    </source>
</evidence>
<dbReference type="PANTHER" id="PTHR47514:SF1">
    <property type="entry name" value="TRANSKETOLASE N-TERMINAL SECTION-RELATED"/>
    <property type="match status" value="1"/>
</dbReference>
<name>G5HMQ3_9FIRM</name>
<dbReference type="AlphaFoldDB" id="G5HMQ3"/>
<keyword evidence="3" id="KW-0786">Thiamine pyrophosphate</keyword>
<dbReference type="Proteomes" id="UP000003763">
    <property type="component" value="Unassembled WGS sequence"/>
</dbReference>
<evidence type="ECO:0000259" key="4">
    <source>
        <dbReference type="Pfam" id="PF00456"/>
    </source>
</evidence>
<reference evidence="5 6" key="1">
    <citation type="submission" date="2011-08" db="EMBL/GenBank/DDBJ databases">
        <title>The Genome Sequence of Clostridium citroniae WAL-17108.</title>
        <authorList>
            <consortium name="The Broad Institute Genome Sequencing Platform"/>
            <person name="Earl A."/>
            <person name="Ward D."/>
            <person name="Feldgarden M."/>
            <person name="Gevers D."/>
            <person name="Finegold S.M."/>
            <person name="Summanen P.H."/>
            <person name="Molitoris D.R."/>
            <person name="Vaisanen M.L."/>
            <person name="Daigneault M."/>
            <person name="Allen-Vercoe E."/>
            <person name="Young S.K."/>
            <person name="Zeng Q."/>
            <person name="Gargeya S."/>
            <person name="Fitzgerald M."/>
            <person name="Haas B."/>
            <person name="Abouelleil A."/>
            <person name="Alvarado L."/>
            <person name="Arachchi H.M."/>
            <person name="Berlin A."/>
            <person name="Brown A."/>
            <person name="Chapman S.B."/>
            <person name="Chen Z."/>
            <person name="Dunbar C."/>
            <person name="Freedman E."/>
            <person name="Gearin G."/>
            <person name="Gellesch M."/>
            <person name="Goldberg J."/>
            <person name="Griggs A."/>
            <person name="Gujja S."/>
            <person name="Heiman D."/>
            <person name="Howarth C."/>
            <person name="Larson L."/>
            <person name="Lui A."/>
            <person name="MacDonald P.J.P."/>
            <person name="Montmayeur A."/>
            <person name="Murphy C."/>
            <person name="Neiman D."/>
            <person name="Pearson M."/>
            <person name="Priest M."/>
            <person name="Roberts A."/>
            <person name="Saif S."/>
            <person name="Shea T."/>
            <person name="Shenoy N."/>
            <person name="Sisk P."/>
            <person name="Stolte C."/>
            <person name="Sykes S."/>
            <person name="Wortman J."/>
            <person name="Nusbaum C."/>
            <person name="Birren B."/>
        </authorList>
    </citation>
    <scope>NUCLEOTIDE SEQUENCE [LARGE SCALE GENOMIC DNA]</scope>
    <source>
        <strain evidence="5 6">WAL-17108</strain>
    </source>
</reference>
<dbReference type="Pfam" id="PF00456">
    <property type="entry name" value="Transketolase_N"/>
    <property type="match status" value="1"/>
</dbReference>
<gene>
    <name evidence="5" type="ORF">HMPREF9469_03984</name>
</gene>
<dbReference type="EMBL" id="ADLJ01000030">
    <property type="protein sequence ID" value="EHE97329.1"/>
    <property type="molecule type" value="Genomic_DNA"/>
</dbReference>
<dbReference type="InterPro" id="IPR029061">
    <property type="entry name" value="THDP-binding"/>
</dbReference>
<organism evidence="5 6">
    <name type="scientific">[Clostridium] citroniae WAL-17108</name>
    <dbReference type="NCBI Taxonomy" id="742733"/>
    <lineage>
        <taxon>Bacteria</taxon>
        <taxon>Bacillati</taxon>
        <taxon>Bacillota</taxon>
        <taxon>Clostridia</taxon>
        <taxon>Lachnospirales</taxon>
        <taxon>Lachnospiraceae</taxon>
        <taxon>Enterocloster</taxon>
    </lineage>
</organism>